<feature type="domain" description="Reverse transcriptase Ty1/copia-type" evidence="3">
    <location>
        <begin position="923"/>
        <end position="1148"/>
    </location>
</feature>
<dbReference type="SUPFAM" id="SSF56672">
    <property type="entry name" value="DNA/RNA polymerases"/>
    <property type="match status" value="1"/>
</dbReference>
<feature type="region of interest" description="Disordered" evidence="2">
    <location>
        <begin position="64"/>
        <end position="101"/>
    </location>
</feature>
<dbReference type="InterPro" id="IPR013103">
    <property type="entry name" value="RVT_2"/>
</dbReference>
<proteinExistence type="predicted"/>
<name>A0A6L2LSA3_TANCI</name>
<feature type="domain" description="Tf2-1-like SH3-like" evidence="4">
    <location>
        <begin position="383"/>
        <end position="419"/>
    </location>
</feature>
<dbReference type="Pfam" id="PF24626">
    <property type="entry name" value="SH3_Tf2-1"/>
    <property type="match status" value="1"/>
</dbReference>
<organism evidence="5">
    <name type="scientific">Tanacetum cinerariifolium</name>
    <name type="common">Dalmatian daisy</name>
    <name type="synonym">Chrysanthemum cinerariifolium</name>
    <dbReference type="NCBI Taxonomy" id="118510"/>
    <lineage>
        <taxon>Eukaryota</taxon>
        <taxon>Viridiplantae</taxon>
        <taxon>Streptophyta</taxon>
        <taxon>Embryophyta</taxon>
        <taxon>Tracheophyta</taxon>
        <taxon>Spermatophyta</taxon>
        <taxon>Magnoliopsida</taxon>
        <taxon>eudicotyledons</taxon>
        <taxon>Gunneridae</taxon>
        <taxon>Pentapetalae</taxon>
        <taxon>asterids</taxon>
        <taxon>campanulids</taxon>
        <taxon>Asterales</taxon>
        <taxon>Asteraceae</taxon>
        <taxon>Asteroideae</taxon>
        <taxon>Anthemideae</taxon>
        <taxon>Anthemidinae</taxon>
        <taxon>Tanacetum</taxon>
    </lineage>
</organism>
<dbReference type="InterPro" id="IPR036397">
    <property type="entry name" value="RNaseH_sf"/>
</dbReference>
<dbReference type="Gene3D" id="3.30.420.10">
    <property type="entry name" value="Ribonuclease H-like superfamily/Ribonuclease H"/>
    <property type="match status" value="1"/>
</dbReference>
<sequence length="1681" mass="192736">MTDKYYPKGEIKKLEVELWNPKVKGTDVVRYNQRFQELALMYARMFPEESDKIESAFVERQAKNKRKFEDTSKNNQNQQQNKKQNTGRAYTAGSGDKKPYEGSKPLCSKCNYHHDGQKPTCFECRDQGHFKREYPKLKNNNRGNQGGNGNAPAKVYVIDSQGIHVDPSKIESIKYWVSPKIPMEIRQFLELLIDYDCEIRYHSRKANVVADALSSKERNKPLRVQALVMTIGLNLPKQILESQIDAQKPENIKKEDVRETDLIEKLARMYLKEVVARYGIPIFTSNFWRSLQKALGTILDMSTAYHLQTYGQSERTIQTLKDMLCACVAPFEALYKRKCHSPVCWVEVREVQLLGPEIVHETTKKIIQIKQRIQAAHDRQKSYADLKRKLNPGYVRPFNVLEKVGSVPYKLGLPQELSREVILNGDSPLLKRSVEGIETPYPPTTIKEKLARKNELKARDTFKPDLETRSMDDLYNNLKIYKAEVMWSSSTTQNTQNIAFVSSNNTNSTNKAVNVAHGDSAASSKTNGSNLPNIDSLSDAVIYSFFASQSNSPQLDNEELKQIDPDDLKEIDLKWLMAMLTMRARRFLQKTGRNLECRATKHQDNMNREAPRRTVPVENTASNALVSQCDGLGYDWSDQAEDGPTNFSLTAYTSSSSSSSDTEVSTCSKACLKSYDTLKEHYDNLTKDFNKSQFNLDDIKILKLNVMLRDKAITELRQNFKKHKKEKDDLKLTLEKFVKGSSKNLSRLLDSQQSDKSKTRLGYDSQGVDSQVLENQVNDKNNTGEGYHAVLPPYTRNFMPPKPDLVFVDKHVVNESVTRRGLEWLSDIDSLTISMNYEPVTTRNQTNNDASIEIHDNAGQSGQEKVYDHEYILLPFMSSNSPLDANEVPDKGDEGVKTGIFNDVYDDREVGAEADTNNLELSTVRAIRTKWVFKNKKDERGIVVRNKARLVAQSYTQEKGINYNEGFAPVARIEAIRLFLAYASFMEFIMYQMDVKSVFLYGTIEEELYVCQPPSFEDLHFPNKVYKVEKALYGLHQAPRAWYETLSTYLLENRFRRGTIDKTLFIKKDRGDILLVQVYVDDIIFRSTKKSLCDEFEQMMHKRFQISSMGELTFFLGLQVNQKDDGIFLSQEKYVTDILKKFNFITVKIASTLMEPNKALIKDAEAEDVDVQLYRSMIGSLMYLTASRPDIMFTVCACARFQVTPKTSHLHAVKRIFIYLKCQPKLGLWYPRDSLFDLEDFSDSDYVGASLYRKSTTGEYVAAANCYGQVLWIQNQMLDYRDSYEKKLIEVIKIHTNHNVSDLLTKAFDVKTVNKDVQIRALINGNKIIVTEASIRCVLKLQDAEGTACLPNDTIFEELARIGNTMASAIICLANLKFNFSKYILDNMVKNLEAGVKFFMFPRFIQIFMNHQLGDMSHHKGIFVNLSLTKKGRIAEIDADKDLSLIDETAQDQGRMNEEDLFRVHDLDGDEVIIDVTASENVEQDAIIAQKEVAIAKDIEVATAAITPQISKDDVTLQLAKQIQAQEREQLSIKERSKLLAELIESRKIGDEVEQENAKRQRLQKEDDTVELKRCLEIVPEDDDHVAIKATPIYSKSPTIVDYKIYKERKKSYFRIITADGNSQNYLTFRKMFKNFNIEDLEVLRSIVNDRFKKTKPVEDMDNLLFQTLRTMLEHHIEDNI</sequence>
<dbReference type="Pfam" id="PF07727">
    <property type="entry name" value="RVT_2"/>
    <property type="match status" value="1"/>
</dbReference>
<dbReference type="InterPro" id="IPR012337">
    <property type="entry name" value="RNaseH-like_sf"/>
</dbReference>
<protein>
    <submittedName>
        <fullName evidence="5">Putative ribonuclease H-like domain-containing protein</fullName>
    </submittedName>
</protein>
<evidence type="ECO:0000256" key="2">
    <source>
        <dbReference type="SAM" id="MobiDB-lite"/>
    </source>
</evidence>
<dbReference type="PANTHER" id="PTHR11439:SF509">
    <property type="entry name" value="RNA-DIRECTED DNA POLYMERASE"/>
    <property type="match status" value="1"/>
</dbReference>
<dbReference type="SUPFAM" id="SSF53098">
    <property type="entry name" value="Ribonuclease H-like"/>
    <property type="match status" value="1"/>
</dbReference>
<evidence type="ECO:0000313" key="5">
    <source>
        <dbReference type="EMBL" id="GEU64029.1"/>
    </source>
</evidence>
<evidence type="ECO:0000259" key="4">
    <source>
        <dbReference type="Pfam" id="PF24626"/>
    </source>
</evidence>
<dbReference type="EMBL" id="BKCJ010004951">
    <property type="protein sequence ID" value="GEU64029.1"/>
    <property type="molecule type" value="Genomic_DNA"/>
</dbReference>
<feature type="compositionally biased region" description="Low complexity" evidence="2">
    <location>
        <begin position="73"/>
        <end position="84"/>
    </location>
</feature>
<evidence type="ECO:0000256" key="1">
    <source>
        <dbReference type="SAM" id="Coils"/>
    </source>
</evidence>
<accession>A0A6L2LSA3</accession>
<gene>
    <name evidence="5" type="ORF">Tci_036007</name>
</gene>
<reference evidence="5" key="1">
    <citation type="journal article" date="2019" name="Sci. Rep.">
        <title>Draft genome of Tanacetum cinerariifolium, the natural source of mosquito coil.</title>
        <authorList>
            <person name="Yamashiro T."/>
            <person name="Shiraishi A."/>
            <person name="Satake H."/>
            <person name="Nakayama K."/>
        </authorList>
    </citation>
    <scope>NUCLEOTIDE SEQUENCE</scope>
</reference>
<dbReference type="InterPro" id="IPR056924">
    <property type="entry name" value="SH3_Tf2-1"/>
</dbReference>
<evidence type="ECO:0000259" key="3">
    <source>
        <dbReference type="Pfam" id="PF07727"/>
    </source>
</evidence>
<comment type="caution">
    <text evidence="5">The sequence shown here is derived from an EMBL/GenBank/DDBJ whole genome shotgun (WGS) entry which is preliminary data.</text>
</comment>
<dbReference type="PANTHER" id="PTHR11439">
    <property type="entry name" value="GAG-POL-RELATED RETROTRANSPOSON"/>
    <property type="match status" value="1"/>
</dbReference>
<dbReference type="GO" id="GO:0003676">
    <property type="term" value="F:nucleic acid binding"/>
    <property type="evidence" value="ECO:0007669"/>
    <property type="project" value="InterPro"/>
</dbReference>
<feature type="coiled-coil region" evidence="1">
    <location>
        <begin position="1546"/>
        <end position="1573"/>
    </location>
</feature>
<keyword evidence="1" id="KW-0175">Coiled coil</keyword>
<dbReference type="InterPro" id="IPR043502">
    <property type="entry name" value="DNA/RNA_pol_sf"/>
</dbReference>